<dbReference type="OrthoDB" id="3557394at2759"/>
<dbReference type="Proteomes" id="UP000800200">
    <property type="component" value="Unassembled WGS sequence"/>
</dbReference>
<evidence type="ECO:0000313" key="1">
    <source>
        <dbReference type="EMBL" id="KAF2179172.1"/>
    </source>
</evidence>
<reference evidence="1" key="1">
    <citation type="journal article" date="2020" name="Stud. Mycol.">
        <title>101 Dothideomycetes genomes: a test case for predicting lifestyles and emergence of pathogens.</title>
        <authorList>
            <person name="Haridas S."/>
            <person name="Albert R."/>
            <person name="Binder M."/>
            <person name="Bloem J."/>
            <person name="Labutti K."/>
            <person name="Salamov A."/>
            <person name="Andreopoulos B."/>
            <person name="Baker S."/>
            <person name="Barry K."/>
            <person name="Bills G."/>
            <person name="Bluhm B."/>
            <person name="Cannon C."/>
            <person name="Castanera R."/>
            <person name="Culley D."/>
            <person name="Daum C."/>
            <person name="Ezra D."/>
            <person name="Gonzalez J."/>
            <person name="Henrissat B."/>
            <person name="Kuo A."/>
            <person name="Liang C."/>
            <person name="Lipzen A."/>
            <person name="Lutzoni F."/>
            <person name="Magnuson J."/>
            <person name="Mondo S."/>
            <person name="Nolan M."/>
            <person name="Ohm R."/>
            <person name="Pangilinan J."/>
            <person name="Park H.-J."/>
            <person name="Ramirez L."/>
            <person name="Alfaro M."/>
            <person name="Sun H."/>
            <person name="Tritt A."/>
            <person name="Yoshinaga Y."/>
            <person name="Zwiers L.-H."/>
            <person name="Turgeon B."/>
            <person name="Goodwin S."/>
            <person name="Spatafora J."/>
            <person name="Crous P."/>
            <person name="Grigoriev I."/>
        </authorList>
    </citation>
    <scope>NUCLEOTIDE SEQUENCE</scope>
    <source>
        <strain evidence="1">CBS 207.26</strain>
    </source>
</reference>
<dbReference type="PANTHER" id="PTHR24148">
    <property type="entry name" value="ANKYRIN REPEAT DOMAIN-CONTAINING PROTEIN 39 HOMOLOG-RELATED"/>
    <property type="match status" value="1"/>
</dbReference>
<organism evidence="1 2">
    <name type="scientific">Zopfia rhizophila CBS 207.26</name>
    <dbReference type="NCBI Taxonomy" id="1314779"/>
    <lineage>
        <taxon>Eukaryota</taxon>
        <taxon>Fungi</taxon>
        <taxon>Dikarya</taxon>
        <taxon>Ascomycota</taxon>
        <taxon>Pezizomycotina</taxon>
        <taxon>Dothideomycetes</taxon>
        <taxon>Dothideomycetes incertae sedis</taxon>
        <taxon>Zopfiaceae</taxon>
        <taxon>Zopfia</taxon>
    </lineage>
</organism>
<sequence>MRKIYTLCTGVIVWLGPLQRGMPLTREVHWTGDQRDAGLLQSFWASFRQGFEDDEFDATFHPFCFVRMSGELHVTEHPCPTQSTKGVSRLHWSCLQKLPGGRGYGQYKKPSFLPVCCSYTVQLRHPGRCLSAHAKVASSIGTAVAHSSFHKYTSTIATDDRDKIYGIGLVTAWSGDPIIPDYTLPAEEVYIKACTSFTVNTRSLWAMHCAIEPNKYPDLPWVVDWTNPPVPLGLPAPSGSTRSTIWYKATGDSEASVRMFGERMMSLLGIKCGQVHSVGRLMTDPISSAALRAQIDWLLLSGMDKDPDRPYVAGSTAREAYWRTLCGDIMKPDHSKDHRRATPQDYDAFVEYMLAAYDPPFHWEGVAEKYRTEWYKDPRFTKFGTLTDGSFTHCAMHFSSAQQSNALDRDAGRR</sequence>
<dbReference type="PANTHER" id="PTHR24148:SF82">
    <property type="entry name" value="HETEROKARYON INCOMPATIBILITY DOMAIN-CONTAINING PROTEIN"/>
    <property type="match status" value="1"/>
</dbReference>
<evidence type="ECO:0000313" key="2">
    <source>
        <dbReference type="Proteomes" id="UP000800200"/>
    </source>
</evidence>
<dbReference type="EMBL" id="ML994669">
    <property type="protein sequence ID" value="KAF2179172.1"/>
    <property type="molecule type" value="Genomic_DNA"/>
</dbReference>
<accession>A0A6A6DL71</accession>
<gene>
    <name evidence="1" type="ORF">K469DRAFT_694878</name>
</gene>
<name>A0A6A6DL71_9PEZI</name>
<dbReference type="AlphaFoldDB" id="A0A6A6DL71"/>
<protein>
    <submittedName>
        <fullName evidence="1">Uncharacterized protein</fullName>
    </submittedName>
</protein>
<dbReference type="InterPro" id="IPR052895">
    <property type="entry name" value="HetReg/Transcr_Mod"/>
</dbReference>
<keyword evidence="2" id="KW-1185">Reference proteome</keyword>
<proteinExistence type="predicted"/>